<name>A0A0E9VHU7_ANGAN</name>
<dbReference type="AlphaFoldDB" id="A0A0E9VHU7"/>
<evidence type="ECO:0000313" key="2">
    <source>
        <dbReference type="EMBL" id="JAH77714.1"/>
    </source>
</evidence>
<accession>A0A0E9VHU7</accession>
<organism evidence="2">
    <name type="scientific">Anguilla anguilla</name>
    <name type="common">European freshwater eel</name>
    <name type="synonym">Muraena anguilla</name>
    <dbReference type="NCBI Taxonomy" id="7936"/>
    <lineage>
        <taxon>Eukaryota</taxon>
        <taxon>Metazoa</taxon>
        <taxon>Chordata</taxon>
        <taxon>Craniata</taxon>
        <taxon>Vertebrata</taxon>
        <taxon>Euteleostomi</taxon>
        <taxon>Actinopterygii</taxon>
        <taxon>Neopterygii</taxon>
        <taxon>Teleostei</taxon>
        <taxon>Anguilliformes</taxon>
        <taxon>Anguillidae</taxon>
        <taxon>Anguilla</taxon>
    </lineage>
</organism>
<protein>
    <submittedName>
        <fullName evidence="2">Uncharacterized protein</fullName>
    </submittedName>
</protein>
<feature type="region of interest" description="Disordered" evidence="1">
    <location>
        <begin position="1"/>
        <end position="31"/>
    </location>
</feature>
<reference evidence="2" key="1">
    <citation type="submission" date="2014-11" db="EMBL/GenBank/DDBJ databases">
        <authorList>
            <person name="Amaro Gonzalez C."/>
        </authorList>
    </citation>
    <scope>NUCLEOTIDE SEQUENCE</scope>
</reference>
<sequence>MCQVIEMRNVHRSDSESSVQQRDATPRQADI</sequence>
<reference evidence="2" key="2">
    <citation type="journal article" date="2015" name="Fish Shellfish Immunol.">
        <title>Early steps in the European eel (Anguilla anguilla)-Vibrio vulnificus interaction in the gills: Role of the RtxA13 toxin.</title>
        <authorList>
            <person name="Callol A."/>
            <person name="Pajuelo D."/>
            <person name="Ebbesson L."/>
            <person name="Teles M."/>
            <person name="MacKenzie S."/>
            <person name="Amaro C."/>
        </authorList>
    </citation>
    <scope>NUCLEOTIDE SEQUENCE</scope>
</reference>
<evidence type="ECO:0000256" key="1">
    <source>
        <dbReference type="SAM" id="MobiDB-lite"/>
    </source>
</evidence>
<proteinExistence type="predicted"/>
<dbReference type="EMBL" id="GBXM01030863">
    <property type="protein sequence ID" value="JAH77714.1"/>
    <property type="molecule type" value="Transcribed_RNA"/>
</dbReference>